<name>A0A4V6AMI7_COLLU</name>
<proteinExistence type="predicted"/>
<dbReference type="InterPro" id="IPR007110">
    <property type="entry name" value="Ig-like_dom"/>
</dbReference>
<evidence type="ECO:0000313" key="3">
    <source>
        <dbReference type="EMBL" id="TKS68752.1"/>
    </source>
</evidence>
<dbReference type="PROSITE" id="PS50835">
    <property type="entry name" value="IG_LIKE"/>
    <property type="match status" value="1"/>
</dbReference>
<dbReference type="SUPFAM" id="SSF48726">
    <property type="entry name" value="Immunoglobulin"/>
    <property type="match status" value="1"/>
</dbReference>
<dbReference type="SMART" id="SM00409">
    <property type="entry name" value="IG"/>
    <property type="match status" value="1"/>
</dbReference>
<dbReference type="InterPro" id="IPR036179">
    <property type="entry name" value="Ig-like_dom_sf"/>
</dbReference>
<protein>
    <recommendedName>
        <fullName evidence="2">Ig-like domain-containing protein</fullName>
    </recommendedName>
</protein>
<dbReference type="InterPro" id="IPR003599">
    <property type="entry name" value="Ig_sub"/>
</dbReference>
<gene>
    <name evidence="3" type="ORF">D9C73_002815</name>
</gene>
<feature type="domain" description="Ig-like" evidence="2">
    <location>
        <begin position="71"/>
        <end position="179"/>
    </location>
</feature>
<dbReference type="InterPro" id="IPR013783">
    <property type="entry name" value="Ig-like_fold"/>
</dbReference>
<dbReference type="EMBL" id="CM014080">
    <property type="protein sequence ID" value="TKS68752.1"/>
    <property type="molecule type" value="Genomic_DNA"/>
</dbReference>
<dbReference type="Gene3D" id="2.60.40.10">
    <property type="entry name" value="Immunoglobulins"/>
    <property type="match status" value="2"/>
</dbReference>
<evidence type="ECO:0000259" key="2">
    <source>
        <dbReference type="PROSITE" id="PS50835"/>
    </source>
</evidence>
<dbReference type="AlphaFoldDB" id="A0A4V6AMI7"/>
<reference evidence="3 4" key="1">
    <citation type="submission" date="2019-01" db="EMBL/GenBank/DDBJ databases">
        <title>Genome Assembly of Collichthys lucidus.</title>
        <authorList>
            <person name="Cai M."/>
            <person name="Xiao S."/>
        </authorList>
    </citation>
    <scope>NUCLEOTIDE SEQUENCE [LARGE SCALE GENOMIC DNA]</scope>
    <source>
        <strain evidence="3">JT15FE1705JMU</strain>
        <tissue evidence="3">Muscle</tissue>
    </source>
</reference>
<dbReference type="Proteomes" id="UP000298787">
    <property type="component" value="Chromosome 3"/>
</dbReference>
<evidence type="ECO:0000313" key="4">
    <source>
        <dbReference type="Proteomes" id="UP000298787"/>
    </source>
</evidence>
<sequence length="328" mass="36799">MVEVIQKKAKTPRLAALHVCQARGAGLPVHEVWSGYVDKRVQEGNTNPLTMRFTAMHILLWVLTALTLTTQELVTTSVSPNITAERGKQVTLDCNVSSSLNGLSVIRMQWWHGTSLLCSVDSDGNITPHRESTPSPFHCEYKHGQLSLIFERIVPLECGKYTCKLRSDRGMANAATWVDLQECCGNVEDASSGDKHTCTFHHVYPDGDVHWFHGSHNLSDLAKHTTTKQVDKEGWLTVRSEMRMKHSDKPYNCSLMNTKSGRYIGSTLIQVSPIQRLYIHHRRAATLSLTDASTEYNAVSAVREENLRHASIRHTDAHTSDAKTKKDR</sequence>
<evidence type="ECO:0000256" key="1">
    <source>
        <dbReference type="SAM" id="MobiDB-lite"/>
    </source>
</evidence>
<accession>A0A4V6AMI7</accession>
<feature type="region of interest" description="Disordered" evidence="1">
    <location>
        <begin position="309"/>
        <end position="328"/>
    </location>
</feature>
<keyword evidence="4" id="KW-1185">Reference proteome</keyword>
<organism evidence="3 4">
    <name type="scientific">Collichthys lucidus</name>
    <name type="common">Big head croaker</name>
    <name type="synonym">Sciaena lucida</name>
    <dbReference type="NCBI Taxonomy" id="240159"/>
    <lineage>
        <taxon>Eukaryota</taxon>
        <taxon>Metazoa</taxon>
        <taxon>Chordata</taxon>
        <taxon>Craniata</taxon>
        <taxon>Vertebrata</taxon>
        <taxon>Euteleostomi</taxon>
        <taxon>Actinopterygii</taxon>
        <taxon>Neopterygii</taxon>
        <taxon>Teleostei</taxon>
        <taxon>Neoteleostei</taxon>
        <taxon>Acanthomorphata</taxon>
        <taxon>Eupercaria</taxon>
        <taxon>Sciaenidae</taxon>
        <taxon>Collichthys</taxon>
    </lineage>
</organism>